<dbReference type="PANTHER" id="PTHR14588">
    <property type="entry name" value="DDB1- AND CUL4-ASSOCIATED FACTOR 10"/>
    <property type="match status" value="1"/>
</dbReference>
<dbReference type="PANTHER" id="PTHR14588:SF2">
    <property type="entry name" value="DDB1- AND CUL4-ASSOCIATED FACTOR 10"/>
    <property type="match status" value="1"/>
</dbReference>
<evidence type="ECO:0000256" key="1">
    <source>
        <dbReference type="ARBA" id="ARBA00005903"/>
    </source>
</evidence>
<evidence type="ECO:0000256" key="4">
    <source>
        <dbReference type="PROSITE-ProRule" id="PRU00221"/>
    </source>
</evidence>
<evidence type="ECO:0000256" key="2">
    <source>
        <dbReference type="ARBA" id="ARBA00022574"/>
    </source>
</evidence>
<keyword evidence="3" id="KW-0677">Repeat</keyword>
<feature type="repeat" description="WD" evidence="4">
    <location>
        <begin position="129"/>
        <end position="170"/>
    </location>
</feature>
<feature type="repeat" description="WD" evidence="4">
    <location>
        <begin position="87"/>
        <end position="127"/>
    </location>
</feature>
<dbReference type="PROSITE" id="PS50082">
    <property type="entry name" value="WD_REPEATS_2"/>
    <property type="match status" value="2"/>
</dbReference>
<dbReference type="Pfam" id="PF00400">
    <property type="entry name" value="WD40"/>
    <property type="match status" value="4"/>
</dbReference>
<dbReference type="SMART" id="SM00320">
    <property type="entry name" value="WD40"/>
    <property type="match status" value="5"/>
</dbReference>
<dbReference type="PROSITE" id="PS00678">
    <property type="entry name" value="WD_REPEATS_1"/>
    <property type="match status" value="1"/>
</dbReference>
<comment type="similarity">
    <text evidence="1">Belongs to the WD repeat DCAF10 family.</text>
</comment>
<dbReference type="EMBL" id="GIFK01005770">
    <property type="protein sequence ID" value="NBJ63473.1"/>
    <property type="molecule type" value="Transcribed_RNA"/>
</dbReference>
<name>A0A6B2EM11_9DIPT</name>
<dbReference type="InterPro" id="IPR015943">
    <property type="entry name" value="WD40/YVTN_repeat-like_dom_sf"/>
</dbReference>
<dbReference type="GO" id="GO:0080008">
    <property type="term" value="C:Cul4-RING E3 ubiquitin ligase complex"/>
    <property type="evidence" value="ECO:0007669"/>
    <property type="project" value="TreeGrafter"/>
</dbReference>
<protein>
    <submittedName>
        <fullName evidence="5">Putative wd40 repeat-containing protein</fullName>
    </submittedName>
</protein>
<sequence>MAVFSWLENRSRGFRPRIGDTDRICRSLYSTIEPSDVWAKQNVSNHLWGGVYNLEFSPDGSILVAACEKKSIVLFATNTFKETKIIRQAHSDCVNCVKFLDDRMFASCSDDCSVVLWDVRNLKTRVRTLLGHSNWVKNIEYSKKDNLIVTSGFDGSIFTWDINSTTESGLLYKNVFHTTGLMRCRLTPDASKLVICTTGGYMIIIHDLNLESLAEDLKGFRPNLHRLMQLGRQLIPFASRFHHLFLRSQKHNRVELVSDFPEGNDAEVISSLQIHPLGWCALSRNISYDESSEFTCVHDIQDFEEESGEEEEHEDDIEKELDCTIIERRMRVLLPDSPLYRHYAARLRALRREAARGAEGRMTSDDLHPDIWEIQWPLMNRNTRHMNSSHSRLERFRSGIVPEEARSASTPAAGSSSGASVEMRVATVAAAMITGPRTEAERSVLEDMIVDSGEEFVMPREEHVLMSSKKRRIQQNAKRMLYYIEEPNIGKRFIKEHCFSADGRVICSPYGYGIRLLSFNRDCSELSSCLDGVDTRAQKLTELKVMKCHSDIVVSTKFNPRLPLLVTGCLNGKIVWLQPVL</sequence>
<keyword evidence="2 4" id="KW-0853">WD repeat</keyword>
<dbReference type="InterPro" id="IPR039085">
    <property type="entry name" value="DCA10"/>
</dbReference>
<evidence type="ECO:0000313" key="5">
    <source>
        <dbReference type="EMBL" id="NBJ63473.1"/>
    </source>
</evidence>
<accession>A0A6B2EM11</accession>
<proteinExistence type="inferred from homology"/>
<dbReference type="InterPro" id="IPR001680">
    <property type="entry name" value="WD40_rpt"/>
</dbReference>
<dbReference type="Gene3D" id="2.130.10.10">
    <property type="entry name" value="YVTN repeat-like/Quinoprotein amine dehydrogenase"/>
    <property type="match status" value="1"/>
</dbReference>
<evidence type="ECO:0000256" key="3">
    <source>
        <dbReference type="ARBA" id="ARBA00022737"/>
    </source>
</evidence>
<dbReference type="SUPFAM" id="SSF50978">
    <property type="entry name" value="WD40 repeat-like"/>
    <property type="match status" value="1"/>
</dbReference>
<dbReference type="InterPro" id="IPR036322">
    <property type="entry name" value="WD40_repeat_dom_sf"/>
</dbReference>
<reference evidence="5" key="1">
    <citation type="submission" date="2019-10" db="EMBL/GenBank/DDBJ databases">
        <title>Short sand fly seasons in Tbilisi, Georgia, hinder development of host immunity to saliva of the visceral leishmaniasis vector Phlebotomus kandelakii.</title>
        <authorList>
            <person name="Oliveira F."/>
            <person name="Giorgobiani E."/>
            <person name="Guimaraes-Costa A.B."/>
            <person name="Abdeladhim M."/>
            <person name="Oristian J."/>
            <person name="Tskhvaradze L."/>
            <person name="Tsertsvadze N."/>
            <person name="Zakalashvili M."/>
            <person name="Valenzuela J.G."/>
            <person name="Kamhawi S."/>
        </authorList>
    </citation>
    <scope>NUCLEOTIDE SEQUENCE</scope>
    <source>
        <strain evidence="5">Wild-capture in Tbilisi</strain>
        <tissue evidence="5">Salivary glands</tissue>
    </source>
</reference>
<dbReference type="PROSITE" id="PS50294">
    <property type="entry name" value="WD_REPEATS_REGION"/>
    <property type="match status" value="1"/>
</dbReference>
<organism evidence="5">
    <name type="scientific">Phlebotomus kandelakii</name>
    <dbReference type="NCBI Taxonomy" id="1109342"/>
    <lineage>
        <taxon>Eukaryota</taxon>
        <taxon>Metazoa</taxon>
        <taxon>Ecdysozoa</taxon>
        <taxon>Arthropoda</taxon>
        <taxon>Hexapoda</taxon>
        <taxon>Insecta</taxon>
        <taxon>Pterygota</taxon>
        <taxon>Neoptera</taxon>
        <taxon>Endopterygota</taxon>
        <taxon>Diptera</taxon>
        <taxon>Nematocera</taxon>
        <taxon>Psychodoidea</taxon>
        <taxon>Psychodidae</taxon>
        <taxon>Phlebotomus</taxon>
        <taxon>Larroussius</taxon>
    </lineage>
</organism>
<dbReference type="FunFam" id="2.130.10.10:FF:000661">
    <property type="entry name" value="Uncharacterized protein, isoform A"/>
    <property type="match status" value="1"/>
</dbReference>
<dbReference type="InterPro" id="IPR019775">
    <property type="entry name" value="WD40_repeat_CS"/>
</dbReference>
<dbReference type="AlphaFoldDB" id="A0A6B2EM11"/>